<dbReference type="OrthoDB" id="6769681at2"/>
<dbReference type="InterPro" id="IPR011049">
    <property type="entry name" value="Serralysin-like_metalloprot_C"/>
</dbReference>
<dbReference type="PANTHER" id="PTHR38340">
    <property type="entry name" value="S-LAYER PROTEIN"/>
    <property type="match status" value="1"/>
</dbReference>
<evidence type="ECO:0000259" key="5">
    <source>
        <dbReference type="Pfam" id="PF08548"/>
    </source>
</evidence>
<dbReference type="InterPro" id="IPR013858">
    <property type="entry name" value="Peptidase_M10B_C"/>
</dbReference>
<dbReference type="Proteomes" id="UP000309848">
    <property type="component" value="Unassembled WGS sequence"/>
</dbReference>
<feature type="domain" description="Peptidase M10 serralysin C-terminal" evidence="5">
    <location>
        <begin position="30"/>
        <end position="142"/>
    </location>
</feature>
<dbReference type="PRINTS" id="PR00313">
    <property type="entry name" value="CABNDNGRPT"/>
</dbReference>
<dbReference type="GO" id="GO:0005509">
    <property type="term" value="F:calcium ion binding"/>
    <property type="evidence" value="ECO:0007669"/>
    <property type="project" value="InterPro"/>
</dbReference>
<evidence type="ECO:0000256" key="1">
    <source>
        <dbReference type="ARBA" id="ARBA00004613"/>
    </source>
</evidence>
<protein>
    <recommendedName>
        <fullName evidence="5">Peptidase M10 serralysin C-terminal domain-containing protein</fullName>
    </recommendedName>
</protein>
<keyword evidence="3" id="KW-0677">Repeat</keyword>
<dbReference type="EMBL" id="SRXU01000010">
    <property type="protein sequence ID" value="TGX38326.1"/>
    <property type="molecule type" value="Genomic_DNA"/>
</dbReference>
<comment type="caution">
    <text evidence="6">The sequence shown here is derived from an EMBL/GenBank/DDBJ whole genome shotgun (WGS) entry which is preliminary data.</text>
</comment>
<keyword evidence="2" id="KW-0964">Secreted</keyword>
<gene>
    <name evidence="6" type="ORF">E5A74_19045</name>
</gene>
<dbReference type="Pfam" id="PF08548">
    <property type="entry name" value="Peptidase_M10_C"/>
    <property type="match status" value="1"/>
</dbReference>
<reference evidence="6 7" key="1">
    <citation type="submission" date="2019-04" db="EMBL/GenBank/DDBJ databases">
        <title>Sphingomonas psychrotolerans sp. nov., isolated from soil in the Tianshan Mountains, Xinjiang, China.</title>
        <authorList>
            <person name="Luo Y."/>
            <person name="Sheng H."/>
        </authorList>
    </citation>
    <scope>NUCLEOTIDE SEQUENCE [LARGE SCALE GENOMIC DNA]</scope>
    <source>
        <strain evidence="6 7">KIS18-15</strain>
    </source>
</reference>
<dbReference type="PANTHER" id="PTHR38340:SF1">
    <property type="entry name" value="S-LAYER PROTEIN"/>
    <property type="match status" value="1"/>
</dbReference>
<dbReference type="GO" id="GO:0005615">
    <property type="term" value="C:extracellular space"/>
    <property type="evidence" value="ECO:0007669"/>
    <property type="project" value="InterPro"/>
</dbReference>
<proteinExistence type="predicted"/>
<dbReference type="AlphaFoldDB" id="A0A4S1WCF0"/>
<keyword evidence="7" id="KW-1185">Reference proteome</keyword>
<comment type="subcellular location">
    <subcellularLocation>
        <location evidence="1">Secreted</location>
    </subcellularLocation>
</comment>
<evidence type="ECO:0000313" key="6">
    <source>
        <dbReference type="EMBL" id="TGX38326.1"/>
    </source>
</evidence>
<organism evidence="6 7">
    <name type="scientific">Sphingomonas naasensis</name>
    <dbReference type="NCBI Taxonomy" id="1344951"/>
    <lineage>
        <taxon>Bacteria</taxon>
        <taxon>Pseudomonadati</taxon>
        <taxon>Pseudomonadota</taxon>
        <taxon>Alphaproteobacteria</taxon>
        <taxon>Sphingomonadales</taxon>
        <taxon>Sphingomonadaceae</taxon>
        <taxon>Sphingomonas</taxon>
    </lineage>
</organism>
<evidence type="ECO:0000256" key="4">
    <source>
        <dbReference type="SAM" id="MobiDB-lite"/>
    </source>
</evidence>
<dbReference type="Gene3D" id="2.150.10.10">
    <property type="entry name" value="Serralysin-like metalloprotease, C-terminal"/>
    <property type="match status" value="1"/>
</dbReference>
<sequence length="145" mass="14647">MNGLAGNDSVRGDAGNDTLAGQDGDDVLDGGAGNDILSGGLGTDQLWGGAGADRFVFASGDFGPGAAPDKINDFSHGEGDIIDFSAIPGSHFIGTGAFTNVAGELRYEQSNDNTVLLGDLDGDGLADFSILLTGNVMLQVSDFGF</sequence>
<name>A0A4S1WCF0_9SPHN</name>
<accession>A0A4S1WCF0</accession>
<dbReference type="InterPro" id="IPR050557">
    <property type="entry name" value="RTX_toxin/Mannuronan_C5-epim"/>
</dbReference>
<evidence type="ECO:0000256" key="2">
    <source>
        <dbReference type="ARBA" id="ARBA00022525"/>
    </source>
</evidence>
<dbReference type="InterPro" id="IPR018511">
    <property type="entry name" value="Hemolysin-typ_Ca-bd_CS"/>
</dbReference>
<feature type="region of interest" description="Disordered" evidence="4">
    <location>
        <begin position="1"/>
        <end position="25"/>
    </location>
</feature>
<dbReference type="PROSITE" id="PS00330">
    <property type="entry name" value="HEMOLYSIN_CALCIUM"/>
    <property type="match status" value="3"/>
</dbReference>
<evidence type="ECO:0000313" key="7">
    <source>
        <dbReference type="Proteomes" id="UP000309848"/>
    </source>
</evidence>
<evidence type="ECO:0000256" key="3">
    <source>
        <dbReference type="ARBA" id="ARBA00022737"/>
    </source>
</evidence>
<dbReference type="SUPFAM" id="SSF51120">
    <property type="entry name" value="beta-Roll"/>
    <property type="match status" value="1"/>
</dbReference>